<accession>A0A1H6ILC1</accession>
<dbReference type="STRING" id="370526.SAMN04489835_0211"/>
<organism evidence="2 3">
    <name type="scientific">Mycolicibacterium rutilum</name>
    <name type="common">Mycobacterium rutilum</name>
    <dbReference type="NCBI Taxonomy" id="370526"/>
    <lineage>
        <taxon>Bacteria</taxon>
        <taxon>Bacillati</taxon>
        <taxon>Actinomycetota</taxon>
        <taxon>Actinomycetes</taxon>
        <taxon>Mycobacteriales</taxon>
        <taxon>Mycobacteriaceae</taxon>
        <taxon>Mycolicibacterium</taxon>
    </lineage>
</organism>
<keyword evidence="3" id="KW-1185">Reference proteome</keyword>
<dbReference type="AlphaFoldDB" id="A0A1H6ILC1"/>
<evidence type="ECO:0000259" key="1">
    <source>
        <dbReference type="Pfam" id="PF10056"/>
    </source>
</evidence>
<dbReference type="RefSeq" id="WP_083405576.1">
    <property type="nucleotide sequence ID" value="NZ_LT629971.1"/>
</dbReference>
<dbReference type="Pfam" id="PF10056">
    <property type="entry name" value="DUF2293"/>
    <property type="match status" value="1"/>
</dbReference>
<sequence>MGVRHAKEASHALECAKCRSAGDVLLESRGSEALCLDCLELGHLQFLPAGSAPLTRRVVKASAEPIGVMRWNPRWSRFERQGILAEPAVIEAAARASLVDADVRGRDEVTAQIREQFPGCPVERAEAIALHTAVRFRGRGRWRRGLREVGPEEVRQAVEESVLHVDTDYDELVRSGVDRAAALAQVSGRLGNVLSAWRGGVTMLDP</sequence>
<proteinExistence type="predicted"/>
<dbReference type="EMBL" id="LT629971">
    <property type="protein sequence ID" value="SEH47341.1"/>
    <property type="molecule type" value="Genomic_DNA"/>
</dbReference>
<name>A0A1H6ILC1_MYCRU</name>
<gene>
    <name evidence="2" type="ORF">SAMN04489835_0211</name>
</gene>
<dbReference type="PANTHER" id="PTHR38113:SF2">
    <property type="entry name" value="DUF2293 DOMAIN-CONTAINING PROTEIN"/>
    <property type="match status" value="1"/>
</dbReference>
<feature type="domain" description="DUF2293" evidence="1">
    <location>
        <begin position="113"/>
        <end position="198"/>
    </location>
</feature>
<reference evidence="3" key="1">
    <citation type="submission" date="2016-10" db="EMBL/GenBank/DDBJ databases">
        <authorList>
            <person name="Varghese N."/>
            <person name="Submissions S."/>
        </authorList>
    </citation>
    <scope>NUCLEOTIDE SEQUENCE [LARGE SCALE GENOMIC DNA]</scope>
    <source>
        <strain evidence="3">DSM 45405</strain>
    </source>
</reference>
<dbReference type="InterPro" id="IPR018744">
    <property type="entry name" value="DUF2293"/>
</dbReference>
<evidence type="ECO:0000313" key="3">
    <source>
        <dbReference type="Proteomes" id="UP000182915"/>
    </source>
</evidence>
<dbReference type="PANTHER" id="PTHR38113">
    <property type="match status" value="1"/>
</dbReference>
<protein>
    <recommendedName>
        <fullName evidence="1">DUF2293 domain-containing protein</fullName>
    </recommendedName>
</protein>
<dbReference type="Proteomes" id="UP000182915">
    <property type="component" value="Chromosome I"/>
</dbReference>
<dbReference type="OrthoDB" id="128600at2"/>
<evidence type="ECO:0000313" key="2">
    <source>
        <dbReference type="EMBL" id="SEH47341.1"/>
    </source>
</evidence>